<dbReference type="AlphaFoldDB" id="A0A4Y2INU8"/>
<dbReference type="EMBL" id="BGPR01002814">
    <property type="protein sequence ID" value="GBM79290.1"/>
    <property type="molecule type" value="Genomic_DNA"/>
</dbReference>
<evidence type="ECO:0000313" key="1">
    <source>
        <dbReference type="EMBL" id="GBM79290.1"/>
    </source>
</evidence>
<proteinExistence type="predicted"/>
<evidence type="ECO:0000313" key="2">
    <source>
        <dbReference type="Proteomes" id="UP000499080"/>
    </source>
</evidence>
<name>A0A4Y2INU8_ARAVE</name>
<sequence>MELNFWNANSSLCDHLHVVDCYCFPHVHLTGSATVIVVGSGTWGVCFPHVHPSGYATVMVVGTGTWGECFPFAHLAGSATVIVVGSGTWGDCFPHVHPSGYATVMVAEPVRCRKKGRRSVCDCIDPPDETEIL</sequence>
<organism evidence="1 2">
    <name type="scientific">Araneus ventricosus</name>
    <name type="common">Orbweaver spider</name>
    <name type="synonym">Epeira ventricosa</name>
    <dbReference type="NCBI Taxonomy" id="182803"/>
    <lineage>
        <taxon>Eukaryota</taxon>
        <taxon>Metazoa</taxon>
        <taxon>Ecdysozoa</taxon>
        <taxon>Arthropoda</taxon>
        <taxon>Chelicerata</taxon>
        <taxon>Arachnida</taxon>
        <taxon>Araneae</taxon>
        <taxon>Araneomorphae</taxon>
        <taxon>Entelegynae</taxon>
        <taxon>Araneoidea</taxon>
        <taxon>Araneidae</taxon>
        <taxon>Araneus</taxon>
    </lineage>
</organism>
<gene>
    <name evidence="1" type="ORF">AVEN_134078_1</name>
</gene>
<reference evidence="1 2" key="1">
    <citation type="journal article" date="2019" name="Sci. Rep.">
        <title>Orb-weaving spider Araneus ventricosus genome elucidates the spidroin gene catalogue.</title>
        <authorList>
            <person name="Kono N."/>
            <person name="Nakamura H."/>
            <person name="Ohtoshi R."/>
            <person name="Moran D.A.P."/>
            <person name="Shinohara A."/>
            <person name="Yoshida Y."/>
            <person name="Fujiwara M."/>
            <person name="Mori M."/>
            <person name="Tomita M."/>
            <person name="Arakawa K."/>
        </authorList>
    </citation>
    <scope>NUCLEOTIDE SEQUENCE [LARGE SCALE GENOMIC DNA]</scope>
</reference>
<dbReference type="Proteomes" id="UP000499080">
    <property type="component" value="Unassembled WGS sequence"/>
</dbReference>
<protein>
    <submittedName>
        <fullName evidence="1">Uncharacterized protein</fullName>
    </submittedName>
</protein>
<comment type="caution">
    <text evidence="1">The sequence shown here is derived from an EMBL/GenBank/DDBJ whole genome shotgun (WGS) entry which is preliminary data.</text>
</comment>
<keyword evidence="2" id="KW-1185">Reference proteome</keyword>
<accession>A0A4Y2INU8</accession>